<dbReference type="Pfam" id="PF06858">
    <property type="entry name" value="NOG1"/>
    <property type="match status" value="1"/>
</dbReference>
<evidence type="ECO:0000256" key="1">
    <source>
        <dbReference type="ARBA" id="ARBA00023134"/>
    </source>
</evidence>
<dbReference type="InterPro" id="IPR010674">
    <property type="entry name" value="NOG1_Rossman_fold_dom"/>
</dbReference>
<proteinExistence type="predicted"/>
<evidence type="ECO:0000259" key="2">
    <source>
        <dbReference type="Pfam" id="PF06858"/>
    </source>
</evidence>
<dbReference type="InterPro" id="IPR041623">
    <property type="entry name" value="NOG1_N"/>
</dbReference>
<dbReference type="SUPFAM" id="SSF52540">
    <property type="entry name" value="P-loop containing nucleoside triphosphate hydrolases"/>
    <property type="match status" value="1"/>
</dbReference>
<dbReference type="InterPro" id="IPR006073">
    <property type="entry name" value="GTP-bd"/>
</dbReference>
<name>A0A0W8F3U3_9ZZZZ</name>
<organism evidence="4">
    <name type="scientific">hydrocarbon metagenome</name>
    <dbReference type="NCBI Taxonomy" id="938273"/>
    <lineage>
        <taxon>unclassified sequences</taxon>
        <taxon>metagenomes</taxon>
        <taxon>ecological metagenomes</taxon>
    </lineage>
</organism>
<dbReference type="Gene3D" id="3.40.50.300">
    <property type="entry name" value="P-loop containing nucleotide triphosphate hydrolases"/>
    <property type="match status" value="1"/>
</dbReference>
<comment type="caution">
    <text evidence="4">The sequence shown here is derived from an EMBL/GenBank/DDBJ whole genome shotgun (WGS) entry which is preliminary data.</text>
</comment>
<protein>
    <submittedName>
        <fullName evidence="4">Gtp-binding protein, gtp1/obg family</fullName>
    </submittedName>
</protein>
<reference evidence="4" key="1">
    <citation type="journal article" date="2015" name="Proc. Natl. Acad. Sci. U.S.A.">
        <title>Networks of energetic and metabolic interactions define dynamics in microbial communities.</title>
        <authorList>
            <person name="Embree M."/>
            <person name="Liu J.K."/>
            <person name="Al-Bassam M.M."/>
            <person name="Zengler K."/>
        </authorList>
    </citation>
    <scope>NUCLEOTIDE SEQUENCE</scope>
</reference>
<dbReference type="Pfam" id="PF17835">
    <property type="entry name" value="NOG1_N"/>
    <property type="match status" value="1"/>
</dbReference>
<keyword evidence="1" id="KW-0547">Nucleotide-binding</keyword>
<dbReference type="CDD" id="cd01897">
    <property type="entry name" value="NOG"/>
    <property type="match status" value="1"/>
</dbReference>
<dbReference type="PANTHER" id="PTHR45759">
    <property type="entry name" value="NUCLEOLAR GTP-BINDING PROTEIN 1"/>
    <property type="match status" value="1"/>
</dbReference>
<feature type="domain" description="NOG1 N-terminal helical" evidence="3">
    <location>
        <begin position="1"/>
        <end position="80"/>
    </location>
</feature>
<dbReference type="EMBL" id="LNQE01001548">
    <property type="protein sequence ID" value="KUG15578.1"/>
    <property type="molecule type" value="Genomic_DNA"/>
</dbReference>
<dbReference type="GO" id="GO:0005525">
    <property type="term" value="F:GTP binding"/>
    <property type="evidence" value="ECO:0007669"/>
    <property type="project" value="UniProtKB-KW"/>
</dbReference>
<dbReference type="InterPro" id="IPR027417">
    <property type="entry name" value="P-loop_NTPase"/>
</dbReference>
<evidence type="ECO:0000259" key="3">
    <source>
        <dbReference type="Pfam" id="PF17835"/>
    </source>
</evidence>
<dbReference type="Gene3D" id="1.20.120.1190">
    <property type="match status" value="1"/>
</dbReference>
<feature type="domain" description="Nucleolar GTP-binding protein 1 Rossman-fold" evidence="2">
    <location>
        <begin position="149"/>
        <end position="205"/>
    </location>
</feature>
<sequence length="246" mass="27448">MDILWGMDRVRKALGAVGWAARWARNHGPGLAYQTRKAEIPSVIRKRTVARLSSVVHQIDDELRFLNDMRNVLRKLPHIDDEFTVVVAGYPNVGKSSFIRITSSASPEIAAYPFTTKGVIVGHRYAGTGRMQFIDTPGLLDRPTSERNKIERQALTAIMNLADVVLCIIDPSEHCGYPIEEQVRLLHEIEAMVGIPVVPVANKSDLLYFDGYLNMSTETGEGISEVLETLIGFRKQSEQQDEPVSC</sequence>
<accession>A0A0W8F3U3</accession>
<dbReference type="AlphaFoldDB" id="A0A0W8F3U3"/>
<keyword evidence="1" id="KW-0342">GTP-binding</keyword>
<dbReference type="PRINTS" id="PR00326">
    <property type="entry name" value="GTP1OBG"/>
</dbReference>
<evidence type="ECO:0000313" key="4">
    <source>
        <dbReference type="EMBL" id="KUG15578.1"/>
    </source>
</evidence>
<gene>
    <name evidence="4" type="ORF">ASZ90_014756</name>
</gene>